<name>A0A7R9AER9_9CRUS</name>
<evidence type="ECO:0000256" key="2">
    <source>
        <dbReference type="ARBA" id="ARBA00022475"/>
    </source>
</evidence>
<dbReference type="GO" id="GO:0038023">
    <property type="term" value="F:signaling receptor activity"/>
    <property type="evidence" value="ECO:0007669"/>
    <property type="project" value="UniProtKB-ARBA"/>
</dbReference>
<evidence type="ECO:0000256" key="3">
    <source>
        <dbReference type="ARBA" id="ARBA00022692"/>
    </source>
</evidence>
<evidence type="ECO:0000313" key="9">
    <source>
        <dbReference type="Proteomes" id="UP000677054"/>
    </source>
</evidence>
<dbReference type="AlphaFoldDB" id="A0A7R9AER9"/>
<protein>
    <submittedName>
        <fullName evidence="8">Uncharacterized protein</fullName>
    </submittedName>
</protein>
<dbReference type="PANTHER" id="PTHR21421">
    <property type="entry name" value="GUSTATORY RECEPTOR"/>
    <property type="match status" value="1"/>
</dbReference>
<dbReference type="PANTHER" id="PTHR21421:SF29">
    <property type="entry name" value="GUSTATORY RECEPTOR 5A FOR TREHALOSE-RELATED"/>
    <property type="match status" value="1"/>
</dbReference>
<reference evidence="8" key="1">
    <citation type="submission" date="2020-11" db="EMBL/GenBank/DDBJ databases">
        <authorList>
            <person name="Tran Van P."/>
        </authorList>
    </citation>
    <scope>NUCLEOTIDE SEQUENCE</scope>
</reference>
<evidence type="ECO:0000256" key="5">
    <source>
        <dbReference type="ARBA" id="ARBA00023136"/>
    </source>
</evidence>
<evidence type="ECO:0000313" key="8">
    <source>
        <dbReference type="EMBL" id="CAD7252892.1"/>
    </source>
</evidence>
<dbReference type="GO" id="GO:0050909">
    <property type="term" value="P:sensory perception of taste"/>
    <property type="evidence" value="ECO:0007669"/>
    <property type="project" value="InterPro"/>
</dbReference>
<dbReference type="Pfam" id="PF08395">
    <property type="entry name" value="7tm_7"/>
    <property type="match status" value="1"/>
</dbReference>
<dbReference type="InterPro" id="IPR013604">
    <property type="entry name" value="7TM_chemorcpt"/>
</dbReference>
<comment type="subcellular location">
    <subcellularLocation>
        <location evidence="1">Cell membrane</location>
        <topology evidence="1">Multi-pass membrane protein</topology>
    </subcellularLocation>
</comment>
<keyword evidence="7" id="KW-0732">Signal</keyword>
<keyword evidence="3" id="KW-0812">Transmembrane</keyword>
<dbReference type="OrthoDB" id="6366728at2759"/>
<gene>
    <name evidence="8" type="ORF">DSTB1V02_LOCUS12643</name>
</gene>
<proteinExistence type="predicted"/>
<keyword evidence="2" id="KW-1003">Cell membrane</keyword>
<accession>A0A7R9AER9</accession>
<sequence length="240" mass="26632">MIPEFQCVFLCVLLAELLRFEASDILEGLKAADRSNDISCNSQLFRGPSIFPLISILKSPVSSTPIAREWEILENHRENYMKLGELVDELSYVFSPTLLLSFVNSVVKTTVTVYMASVNFSYGSRQWLIIATAAGEVSGSLVRLFLITIAASYISHQEGEFIKHLNEVTGFTSSSQVAQKAKLLYLQIQSKPIRLTATDFFDVNRSLAVSVMGTIVTYLVVLLQFRLEGLGSGDENTTKT</sequence>
<dbReference type="GO" id="GO:0005886">
    <property type="term" value="C:plasma membrane"/>
    <property type="evidence" value="ECO:0007669"/>
    <property type="project" value="UniProtKB-SubCell"/>
</dbReference>
<evidence type="ECO:0000256" key="1">
    <source>
        <dbReference type="ARBA" id="ARBA00004651"/>
    </source>
</evidence>
<dbReference type="Proteomes" id="UP000677054">
    <property type="component" value="Unassembled WGS sequence"/>
</dbReference>
<feature type="chain" id="PRO_5036209907" evidence="7">
    <location>
        <begin position="23"/>
        <end position="240"/>
    </location>
</feature>
<evidence type="ECO:0000256" key="6">
    <source>
        <dbReference type="ARBA" id="ARBA00023170"/>
    </source>
</evidence>
<dbReference type="EMBL" id="CAJPEV010004995">
    <property type="protein sequence ID" value="CAG0902600.1"/>
    <property type="molecule type" value="Genomic_DNA"/>
</dbReference>
<dbReference type="EMBL" id="LR904512">
    <property type="protein sequence ID" value="CAD7252892.1"/>
    <property type="molecule type" value="Genomic_DNA"/>
</dbReference>
<organism evidence="8">
    <name type="scientific">Darwinula stevensoni</name>
    <dbReference type="NCBI Taxonomy" id="69355"/>
    <lineage>
        <taxon>Eukaryota</taxon>
        <taxon>Metazoa</taxon>
        <taxon>Ecdysozoa</taxon>
        <taxon>Arthropoda</taxon>
        <taxon>Crustacea</taxon>
        <taxon>Oligostraca</taxon>
        <taxon>Ostracoda</taxon>
        <taxon>Podocopa</taxon>
        <taxon>Podocopida</taxon>
        <taxon>Darwinulocopina</taxon>
        <taxon>Darwinuloidea</taxon>
        <taxon>Darwinulidae</taxon>
        <taxon>Darwinula</taxon>
    </lineage>
</organism>
<evidence type="ECO:0000256" key="4">
    <source>
        <dbReference type="ARBA" id="ARBA00022989"/>
    </source>
</evidence>
<dbReference type="GO" id="GO:0051606">
    <property type="term" value="P:detection of stimulus"/>
    <property type="evidence" value="ECO:0007669"/>
    <property type="project" value="UniProtKB-ARBA"/>
</dbReference>
<evidence type="ECO:0000256" key="7">
    <source>
        <dbReference type="SAM" id="SignalP"/>
    </source>
</evidence>
<keyword evidence="9" id="KW-1185">Reference proteome</keyword>
<keyword evidence="4" id="KW-1133">Transmembrane helix</keyword>
<keyword evidence="6" id="KW-0675">Receptor</keyword>
<keyword evidence="5" id="KW-0472">Membrane</keyword>
<feature type="signal peptide" evidence="7">
    <location>
        <begin position="1"/>
        <end position="22"/>
    </location>
</feature>